<dbReference type="InterPro" id="IPR003382">
    <property type="entry name" value="Flavoprotein"/>
</dbReference>
<dbReference type="Gene3D" id="3.40.50.1950">
    <property type="entry name" value="Flavin prenyltransferase-like"/>
    <property type="match status" value="1"/>
</dbReference>
<dbReference type="Proteomes" id="UP000886819">
    <property type="component" value="Unassembled WGS sequence"/>
</dbReference>
<accession>A0A9D0YWA6</accession>
<dbReference type="Pfam" id="PF02441">
    <property type="entry name" value="Flavoprotein"/>
    <property type="match status" value="1"/>
</dbReference>
<dbReference type="AlphaFoldDB" id="A0A9D0YWA6"/>
<dbReference type="SUPFAM" id="SSF52507">
    <property type="entry name" value="Homo-oligomeric flavin-containing Cys decarboxylases, HFCD"/>
    <property type="match status" value="1"/>
</dbReference>
<sequence length="195" mass="21106">MTLKDTCIGFAMTGSFCTFARVFPQARRLREEGARVLPIFSFHTAALDTRFFPAEAVWARMREACGEEPLATLQQVEPIGPKRLLDLLIIAPCTGNTLAKLAAGIADTPVTLAAKSHLRNERPVLLAVSTNDGLAAAARNIGELLARRHYFFVPFSQDDPEGKPRSLVAHMEEIPACAACALAGVQRQPLLPGTP</sequence>
<feature type="domain" description="Flavoprotein" evidence="1">
    <location>
        <begin position="8"/>
        <end position="175"/>
    </location>
</feature>
<comment type="caution">
    <text evidence="2">The sequence shown here is derived from an EMBL/GenBank/DDBJ whole genome shotgun (WGS) entry which is preliminary data.</text>
</comment>
<dbReference type="InterPro" id="IPR036551">
    <property type="entry name" value="Flavin_trans-like"/>
</dbReference>
<evidence type="ECO:0000313" key="3">
    <source>
        <dbReference type="Proteomes" id="UP000886819"/>
    </source>
</evidence>
<evidence type="ECO:0000313" key="2">
    <source>
        <dbReference type="EMBL" id="HIQ62904.1"/>
    </source>
</evidence>
<dbReference type="GO" id="GO:0003824">
    <property type="term" value="F:catalytic activity"/>
    <property type="evidence" value="ECO:0007669"/>
    <property type="project" value="InterPro"/>
</dbReference>
<dbReference type="NCBIfam" id="NF006161">
    <property type="entry name" value="PRK08305.1"/>
    <property type="match status" value="1"/>
</dbReference>
<reference evidence="2" key="2">
    <citation type="journal article" date="2021" name="PeerJ">
        <title>Extensive microbial diversity within the chicken gut microbiome revealed by metagenomics and culture.</title>
        <authorList>
            <person name="Gilroy R."/>
            <person name="Ravi A."/>
            <person name="Getino M."/>
            <person name="Pursley I."/>
            <person name="Horton D.L."/>
            <person name="Alikhan N.F."/>
            <person name="Baker D."/>
            <person name="Gharbi K."/>
            <person name="Hall N."/>
            <person name="Watson M."/>
            <person name="Adriaenssens E.M."/>
            <person name="Foster-Nyarko E."/>
            <person name="Jarju S."/>
            <person name="Secka A."/>
            <person name="Antonio M."/>
            <person name="Oren A."/>
            <person name="Chaudhuri R.R."/>
            <person name="La Ragione R."/>
            <person name="Hildebrand F."/>
            <person name="Pallen M.J."/>
        </authorList>
    </citation>
    <scope>NUCLEOTIDE SEQUENCE</scope>
    <source>
        <strain evidence="2">ChiHile30-977</strain>
    </source>
</reference>
<dbReference type="EMBL" id="DVFI01000075">
    <property type="protein sequence ID" value="HIQ62904.1"/>
    <property type="molecule type" value="Genomic_DNA"/>
</dbReference>
<reference evidence="2" key="1">
    <citation type="submission" date="2020-10" db="EMBL/GenBank/DDBJ databases">
        <authorList>
            <person name="Gilroy R."/>
        </authorList>
    </citation>
    <scope>NUCLEOTIDE SEQUENCE</scope>
    <source>
        <strain evidence="2">ChiHile30-977</strain>
    </source>
</reference>
<organism evidence="2 3">
    <name type="scientific">Candidatus Avichristensenella intestinipullorum</name>
    <dbReference type="NCBI Taxonomy" id="2840693"/>
    <lineage>
        <taxon>Bacteria</taxon>
        <taxon>Bacillati</taxon>
        <taxon>Bacillota</taxon>
        <taxon>Clostridia</taxon>
        <taxon>Candidatus Avichristensenella</taxon>
    </lineage>
</organism>
<evidence type="ECO:0000259" key="1">
    <source>
        <dbReference type="Pfam" id="PF02441"/>
    </source>
</evidence>
<name>A0A9D0YWA6_9FIRM</name>
<protein>
    <submittedName>
        <fullName evidence="2">Dipicolinate synthase subunit B</fullName>
    </submittedName>
</protein>
<gene>
    <name evidence="2" type="ORF">IAA66_04865</name>
</gene>
<proteinExistence type="predicted"/>